<dbReference type="OrthoDB" id="10680587at2759"/>
<keyword evidence="3" id="KW-1185">Reference proteome</keyword>
<dbReference type="AlphaFoldDB" id="A0A0L0S2W3"/>
<name>A0A0L0S2W3_ALLM3</name>
<organism evidence="2 3">
    <name type="scientific">Allomyces macrogynus (strain ATCC 38327)</name>
    <name type="common">Allomyces javanicus var. macrogynus</name>
    <dbReference type="NCBI Taxonomy" id="578462"/>
    <lineage>
        <taxon>Eukaryota</taxon>
        <taxon>Fungi</taxon>
        <taxon>Fungi incertae sedis</taxon>
        <taxon>Blastocladiomycota</taxon>
        <taxon>Blastocladiomycetes</taxon>
        <taxon>Blastocladiales</taxon>
        <taxon>Blastocladiaceae</taxon>
        <taxon>Allomyces</taxon>
    </lineage>
</organism>
<feature type="compositionally biased region" description="Low complexity" evidence="1">
    <location>
        <begin position="12"/>
        <end position="52"/>
    </location>
</feature>
<feature type="region of interest" description="Disordered" evidence="1">
    <location>
        <begin position="1"/>
        <end position="147"/>
    </location>
</feature>
<feature type="compositionally biased region" description="Pro residues" evidence="1">
    <location>
        <begin position="1"/>
        <end position="11"/>
    </location>
</feature>
<dbReference type="VEuPathDB" id="FungiDB:AMAG_17960"/>
<reference evidence="2 3" key="1">
    <citation type="submission" date="2009-11" db="EMBL/GenBank/DDBJ databases">
        <title>Annotation of Allomyces macrogynus ATCC 38327.</title>
        <authorList>
            <consortium name="The Broad Institute Genome Sequencing Platform"/>
            <person name="Russ C."/>
            <person name="Cuomo C."/>
            <person name="Burger G."/>
            <person name="Gray M.W."/>
            <person name="Holland P.W.H."/>
            <person name="King N."/>
            <person name="Lang F.B.F."/>
            <person name="Roger A.J."/>
            <person name="Ruiz-Trillo I."/>
            <person name="Young S.K."/>
            <person name="Zeng Q."/>
            <person name="Gargeya S."/>
            <person name="Fitzgerald M."/>
            <person name="Haas B."/>
            <person name="Abouelleil A."/>
            <person name="Alvarado L."/>
            <person name="Arachchi H.M."/>
            <person name="Berlin A."/>
            <person name="Chapman S.B."/>
            <person name="Gearin G."/>
            <person name="Goldberg J."/>
            <person name="Griggs A."/>
            <person name="Gujja S."/>
            <person name="Hansen M."/>
            <person name="Heiman D."/>
            <person name="Howarth C."/>
            <person name="Larimer J."/>
            <person name="Lui A."/>
            <person name="MacDonald P.J.P."/>
            <person name="McCowen C."/>
            <person name="Montmayeur A."/>
            <person name="Murphy C."/>
            <person name="Neiman D."/>
            <person name="Pearson M."/>
            <person name="Priest M."/>
            <person name="Roberts A."/>
            <person name="Saif S."/>
            <person name="Shea T."/>
            <person name="Sisk P."/>
            <person name="Stolte C."/>
            <person name="Sykes S."/>
            <person name="Wortman J."/>
            <person name="Nusbaum C."/>
            <person name="Birren B."/>
        </authorList>
    </citation>
    <scope>NUCLEOTIDE SEQUENCE [LARGE SCALE GENOMIC DNA]</scope>
    <source>
        <strain evidence="2 3">ATCC 38327</strain>
    </source>
</reference>
<dbReference type="EMBL" id="GG745330">
    <property type="protein sequence ID" value="KNE56741.1"/>
    <property type="molecule type" value="Genomic_DNA"/>
</dbReference>
<feature type="compositionally biased region" description="Basic and acidic residues" evidence="1">
    <location>
        <begin position="100"/>
        <end position="110"/>
    </location>
</feature>
<gene>
    <name evidence="2" type="ORF">AMAG_17960</name>
</gene>
<accession>A0A0L0S2W3</accession>
<protein>
    <submittedName>
        <fullName evidence="2">Uncharacterized protein</fullName>
    </submittedName>
</protein>
<evidence type="ECO:0000313" key="2">
    <source>
        <dbReference type="EMBL" id="KNE56741.1"/>
    </source>
</evidence>
<evidence type="ECO:0000256" key="1">
    <source>
        <dbReference type="SAM" id="MobiDB-lite"/>
    </source>
</evidence>
<sequence length="270" mass="28348">MYAAPPPPRAVLPPARSALPPQQGPPYVNNAPNNYAEPNGNYAAPNGNYGLPAPMPAPLPNPRGVQQAAPGRDPSPAPGAGDGDLRNVQRQKSINALRKATLERQTKSSMERTAGGGSPAPAPQAQYANGYNDMNGYPNPNAGYDAGPQPWGMPPPTATPPQDVVQYMESLTRAYKSGASRGDVDNILQSEETKRVSLFLMASSSGTLTRGGGATGMPAQTMRSFDAFNPPSEPTLPIPPAPVFRMDTYCETISGWICTVTGEPMAESAT</sequence>
<dbReference type="Proteomes" id="UP000054350">
    <property type="component" value="Unassembled WGS sequence"/>
</dbReference>
<proteinExistence type="predicted"/>
<evidence type="ECO:0000313" key="3">
    <source>
        <dbReference type="Proteomes" id="UP000054350"/>
    </source>
</evidence>
<reference evidence="3" key="2">
    <citation type="submission" date="2009-11" db="EMBL/GenBank/DDBJ databases">
        <title>The Genome Sequence of Allomyces macrogynus strain ATCC 38327.</title>
        <authorList>
            <consortium name="The Broad Institute Genome Sequencing Platform"/>
            <person name="Russ C."/>
            <person name="Cuomo C."/>
            <person name="Shea T."/>
            <person name="Young S.K."/>
            <person name="Zeng Q."/>
            <person name="Koehrsen M."/>
            <person name="Haas B."/>
            <person name="Borodovsky M."/>
            <person name="Guigo R."/>
            <person name="Alvarado L."/>
            <person name="Berlin A."/>
            <person name="Borenstein D."/>
            <person name="Chen Z."/>
            <person name="Engels R."/>
            <person name="Freedman E."/>
            <person name="Gellesch M."/>
            <person name="Goldberg J."/>
            <person name="Griggs A."/>
            <person name="Gujja S."/>
            <person name="Heiman D."/>
            <person name="Hepburn T."/>
            <person name="Howarth C."/>
            <person name="Jen D."/>
            <person name="Larson L."/>
            <person name="Lewis B."/>
            <person name="Mehta T."/>
            <person name="Park D."/>
            <person name="Pearson M."/>
            <person name="Roberts A."/>
            <person name="Saif S."/>
            <person name="Shenoy N."/>
            <person name="Sisk P."/>
            <person name="Stolte C."/>
            <person name="Sykes S."/>
            <person name="Walk T."/>
            <person name="White J."/>
            <person name="Yandava C."/>
            <person name="Burger G."/>
            <person name="Gray M.W."/>
            <person name="Holland P.W.H."/>
            <person name="King N."/>
            <person name="Lang F.B.F."/>
            <person name="Roger A.J."/>
            <person name="Ruiz-Trillo I."/>
            <person name="Lander E."/>
            <person name="Nusbaum C."/>
        </authorList>
    </citation>
    <scope>NUCLEOTIDE SEQUENCE [LARGE SCALE GENOMIC DNA]</scope>
    <source>
        <strain evidence="3">ATCC 38327</strain>
    </source>
</reference>